<feature type="transmembrane region" description="Helical" evidence="1">
    <location>
        <begin position="12"/>
        <end position="29"/>
    </location>
</feature>
<protein>
    <recommendedName>
        <fullName evidence="4">DUF4199 domain-containing protein</fullName>
    </recommendedName>
</protein>
<evidence type="ECO:0000256" key="1">
    <source>
        <dbReference type="SAM" id="Phobius"/>
    </source>
</evidence>
<keyword evidence="1" id="KW-0812">Transmembrane</keyword>
<dbReference type="Proteomes" id="UP000190367">
    <property type="component" value="Unassembled WGS sequence"/>
</dbReference>
<feature type="transmembrane region" description="Helical" evidence="1">
    <location>
        <begin position="35"/>
        <end position="54"/>
    </location>
</feature>
<proteinExistence type="predicted"/>
<evidence type="ECO:0000313" key="3">
    <source>
        <dbReference type="Proteomes" id="UP000190367"/>
    </source>
</evidence>
<evidence type="ECO:0000313" key="2">
    <source>
        <dbReference type="EMBL" id="SKA31634.1"/>
    </source>
</evidence>
<name>A0A1T4STN7_9BACT</name>
<sequence>MLQSSNPGVKWGIIAGIVLILLNVGSWMAGHEVLFSFLNGIAQMILLIVFAILAGKERKRQVGPYVGFKTMIKPVYTTFIISTLMITVYQFVLYKYIDPNLSEAFKQHTLATTERVLRSFGAPQDQLESQLDSINSTDFSVSFSKSFLDYLRNVIFYFAVSAIIALILRKKAPEQKHS</sequence>
<dbReference type="AlphaFoldDB" id="A0A1T4STN7"/>
<dbReference type="Pfam" id="PF13858">
    <property type="entry name" value="DUF4199"/>
    <property type="match status" value="1"/>
</dbReference>
<gene>
    <name evidence="2" type="ORF">SAMN04488128_103514</name>
</gene>
<dbReference type="InterPro" id="IPR025250">
    <property type="entry name" value="DUF4199"/>
</dbReference>
<feature type="transmembrane region" description="Helical" evidence="1">
    <location>
        <begin position="75"/>
        <end position="97"/>
    </location>
</feature>
<reference evidence="3" key="1">
    <citation type="submission" date="2017-02" db="EMBL/GenBank/DDBJ databases">
        <authorList>
            <person name="Varghese N."/>
            <person name="Submissions S."/>
        </authorList>
    </citation>
    <scope>NUCLEOTIDE SEQUENCE [LARGE SCALE GENOMIC DNA]</scope>
    <source>
        <strain evidence="3">DSM 22224</strain>
    </source>
</reference>
<dbReference type="STRING" id="634771.SAMN04488128_103514"/>
<dbReference type="EMBL" id="FUWZ01000003">
    <property type="protein sequence ID" value="SKA31634.1"/>
    <property type="molecule type" value="Genomic_DNA"/>
</dbReference>
<keyword evidence="1" id="KW-1133">Transmembrane helix</keyword>
<keyword evidence="3" id="KW-1185">Reference proteome</keyword>
<keyword evidence="1" id="KW-0472">Membrane</keyword>
<evidence type="ECO:0008006" key="4">
    <source>
        <dbReference type="Google" id="ProtNLM"/>
    </source>
</evidence>
<dbReference type="RefSeq" id="WP_078670858.1">
    <property type="nucleotide sequence ID" value="NZ_FUWZ01000003.1"/>
</dbReference>
<organism evidence="2 3">
    <name type="scientific">Chitinophaga eiseniae</name>
    <dbReference type="NCBI Taxonomy" id="634771"/>
    <lineage>
        <taxon>Bacteria</taxon>
        <taxon>Pseudomonadati</taxon>
        <taxon>Bacteroidota</taxon>
        <taxon>Chitinophagia</taxon>
        <taxon>Chitinophagales</taxon>
        <taxon>Chitinophagaceae</taxon>
        <taxon>Chitinophaga</taxon>
    </lineage>
</organism>
<feature type="transmembrane region" description="Helical" evidence="1">
    <location>
        <begin position="150"/>
        <end position="168"/>
    </location>
</feature>
<dbReference type="OrthoDB" id="660361at2"/>
<accession>A0A1T4STN7</accession>